<dbReference type="SUPFAM" id="SSF48452">
    <property type="entry name" value="TPR-like"/>
    <property type="match status" value="1"/>
</dbReference>
<sequence length="941" mass="105619" precursor="true">MNKLFWKYFFGCYRSSTCSAGIASKRLVSRPWRAILFCLLVLACLPSPHATAAETSVEGSPESFSIEQLADDDYGRRQAATVRLWRLRDQSRQAIMNAVNHPDPEVAERARWVLRQWRRGSLPDTPPQIARLLDSADDPAVLEELVELGQFGSVVVAIEESANAADRDLLHKRLSARLTKRFPIFVRAAQADDSALDLLALVDLCADSKEMAVCRIDLMRELGLEVDDNTLLPSSSKYWTLAQRQQAEVTVLFALGRNEEAIARAIQSGDPTMIRASRMLLGRWQAIASDALATAKRADAHSTEATAAWCDVLIAADRSGDVPLVDQARKALTTESEDMSAISIGWKCLASHGFVDEAIAMLRPIDVEGAAMLAIASARTDLAFDILEYPYEQIDAKLSAWIETAIHLQITSDDSSIHPQMTRLLTLMRCLLHVGRESDAWQIASELADSPISIGSIQIREYVLQALAMSNQEAWMPRLAVRPGEREISSTSRRFLILSMNDMDIGLWLALTGSLEKLLPSISFDRRIEIAFLLGIGETVDEFGSDEDFEKLFNEMVLGHDTFSPNAGRVLARQFMSRQLNTSFASFFSIHDQSRLASRVLDLLRMRGDIQAQSMAAEELKNHDRADLANVAFEQVWSGLLDRSSLSNTIRRNSDEMELAIKATVAQWVLARRQGYDERAAKLKQQIRLMLCSPSTGQRKIMLHELAEVSDDEMILSAYQVLIAMTALGSAETSDLYDVARDYATLVRETEPGEAARWFDLAVGATSDSNNYHPLAYISLPVFVRRWFLEAAIQENDVEQVKTHFERIYALNPMDVDVAERLLPLMREKEGMEEVAEQAFERTWKFGSQYVETYPFDTTAANNLAWVAAMNKKRLSEAAKMAEQAVYFEPDSAIFRDTLAEILYQQGRKTEALQIERACILDDPGQWHLHEQIKKYAAELE</sequence>
<gene>
    <name evidence="1" type="ORF">Q31b_23050</name>
</gene>
<dbReference type="RefSeq" id="WP_146599727.1">
    <property type="nucleotide sequence ID" value="NZ_SJPY01000003.1"/>
</dbReference>
<dbReference type="SUPFAM" id="SSF48371">
    <property type="entry name" value="ARM repeat"/>
    <property type="match status" value="1"/>
</dbReference>
<dbReference type="Gene3D" id="1.25.40.10">
    <property type="entry name" value="Tetratricopeptide repeat domain"/>
    <property type="match status" value="1"/>
</dbReference>
<reference evidence="1 2" key="1">
    <citation type="submission" date="2019-02" db="EMBL/GenBank/DDBJ databases">
        <title>Deep-cultivation of Planctomycetes and their phenomic and genomic characterization uncovers novel biology.</title>
        <authorList>
            <person name="Wiegand S."/>
            <person name="Jogler M."/>
            <person name="Boedeker C."/>
            <person name="Pinto D."/>
            <person name="Vollmers J."/>
            <person name="Rivas-Marin E."/>
            <person name="Kohn T."/>
            <person name="Peeters S.H."/>
            <person name="Heuer A."/>
            <person name="Rast P."/>
            <person name="Oberbeckmann S."/>
            <person name="Bunk B."/>
            <person name="Jeske O."/>
            <person name="Meyerdierks A."/>
            <person name="Storesund J.E."/>
            <person name="Kallscheuer N."/>
            <person name="Luecker S."/>
            <person name="Lage O.M."/>
            <person name="Pohl T."/>
            <person name="Merkel B.J."/>
            <person name="Hornburger P."/>
            <person name="Mueller R.-W."/>
            <person name="Bruemmer F."/>
            <person name="Labrenz M."/>
            <person name="Spormann A.M."/>
            <person name="Op Den Camp H."/>
            <person name="Overmann J."/>
            <person name="Amann R."/>
            <person name="Jetten M.S.M."/>
            <person name="Mascher T."/>
            <person name="Medema M.H."/>
            <person name="Devos D.P."/>
            <person name="Kaster A.-K."/>
            <person name="Ovreas L."/>
            <person name="Rohde M."/>
            <person name="Galperin M.Y."/>
            <person name="Jogler C."/>
        </authorList>
    </citation>
    <scope>NUCLEOTIDE SEQUENCE [LARGE SCALE GENOMIC DNA]</scope>
    <source>
        <strain evidence="1 2">Q31b</strain>
    </source>
</reference>
<dbReference type="InterPro" id="IPR011990">
    <property type="entry name" value="TPR-like_helical_dom_sf"/>
</dbReference>
<proteinExistence type="predicted"/>
<evidence type="ECO:0000313" key="1">
    <source>
        <dbReference type="EMBL" id="TWU43267.1"/>
    </source>
</evidence>
<comment type="caution">
    <text evidence="1">The sequence shown here is derived from an EMBL/GenBank/DDBJ whole genome shotgun (WGS) entry which is preliminary data.</text>
</comment>
<dbReference type="AlphaFoldDB" id="A0A5C6E5M0"/>
<dbReference type="OrthoDB" id="222645at2"/>
<organism evidence="1 2">
    <name type="scientific">Novipirellula aureliae</name>
    <dbReference type="NCBI Taxonomy" id="2527966"/>
    <lineage>
        <taxon>Bacteria</taxon>
        <taxon>Pseudomonadati</taxon>
        <taxon>Planctomycetota</taxon>
        <taxon>Planctomycetia</taxon>
        <taxon>Pirellulales</taxon>
        <taxon>Pirellulaceae</taxon>
        <taxon>Novipirellula</taxon>
    </lineage>
</organism>
<keyword evidence="2" id="KW-1185">Reference proteome</keyword>
<dbReference type="InterPro" id="IPR016024">
    <property type="entry name" value="ARM-type_fold"/>
</dbReference>
<dbReference type="EMBL" id="SJPY01000003">
    <property type="protein sequence ID" value="TWU43267.1"/>
    <property type="molecule type" value="Genomic_DNA"/>
</dbReference>
<evidence type="ECO:0008006" key="3">
    <source>
        <dbReference type="Google" id="ProtNLM"/>
    </source>
</evidence>
<accession>A0A5C6E5M0</accession>
<protein>
    <recommendedName>
        <fullName evidence="3">Tetratricopeptide repeat protein</fullName>
    </recommendedName>
</protein>
<dbReference type="Proteomes" id="UP000315471">
    <property type="component" value="Unassembled WGS sequence"/>
</dbReference>
<name>A0A5C6E5M0_9BACT</name>
<evidence type="ECO:0000313" key="2">
    <source>
        <dbReference type="Proteomes" id="UP000315471"/>
    </source>
</evidence>